<dbReference type="EMBL" id="JAPZBU010000003">
    <property type="protein sequence ID" value="KAJ5414720.1"/>
    <property type="molecule type" value="Genomic_DNA"/>
</dbReference>
<protein>
    <submittedName>
        <fullName evidence="1">Uncharacterized protein</fullName>
    </submittedName>
</protein>
<reference evidence="1" key="1">
    <citation type="submission" date="2022-12" db="EMBL/GenBank/DDBJ databases">
        <authorList>
            <person name="Petersen C."/>
        </authorList>
    </citation>
    <scope>NUCLEOTIDE SEQUENCE</scope>
    <source>
        <strain evidence="1">IBT 29677</strain>
    </source>
</reference>
<accession>A0A9W9WC32</accession>
<dbReference type="GeneID" id="81364964"/>
<evidence type="ECO:0000313" key="1">
    <source>
        <dbReference type="EMBL" id="KAJ5414720.1"/>
    </source>
</evidence>
<reference evidence="1" key="2">
    <citation type="journal article" date="2023" name="IMA Fungus">
        <title>Comparative genomic study of the Penicillium genus elucidates a diverse pangenome and 15 lateral gene transfer events.</title>
        <authorList>
            <person name="Petersen C."/>
            <person name="Sorensen T."/>
            <person name="Nielsen M.R."/>
            <person name="Sondergaard T.E."/>
            <person name="Sorensen J.L."/>
            <person name="Fitzpatrick D.A."/>
            <person name="Frisvad J.C."/>
            <person name="Nielsen K.L."/>
        </authorList>
    </citation>
    <scope>NUCLEOTIDE SEQUENCE</scope>
    <source>
        <strain evidence="1">IBT 29677</strain>
    </source>
</reference>
<proteinExistence type="predicted"/>
<evidence type="ECO:0000313" key="2">
    <source>
        <dbReference type="Proteomes" id="UP001147747"/>
    </source>
</evidence>
<gene>
    <name evidence="1" type="ORF">N7509_001347</name>
</gene>
<dbReference type="AlphaFoldDB" id="A0A9W9WC32"/>
<keyword evidence="2" id="KW-1185">Reference proteome</keyword>
<dbReference type="RefSeq" id="XP_056494566.1">
    <property type="nucleotide sequence ID" value="XM_056625984.1"/>
</dbReference>
<organism evidence="1 2">
    <name type="scientific">Penicillium cosmopolitanum</name>
    <dbReference type="NCBI Taxonomy" id="1131564"/>
    <lineage>
        <taxon>Eukaryota</taxon>
        <taxon>Fungi</taxon>
        <taxon>Dikarya</taxon>
        <taxon>Ascomycota</taxon>
        <taxon>Pezizomycotina</taxon>
        <taxon>Eurotiomycetes</taxon>
        <taxon>Eurotiomycetidae</taxon>
        <taxon>Eurotiales</taxon>
        <taxon>Aspergillaceae</taxon>
        <taxon>Penicillium</taxon>
    </lineage>
</organism>
<sequence>MPMNGEEGEPVEDPKNVSPGMFLYKLAFVVPETILSEISVEWSFSIGRDSNLGHGYTEHNDKRKS</sequence>
<dbReference type="Proteomes" id="UP001147747">
    <property type="component" value="Unassembled WGS sequence"/>
</dbReference>
<comment type="caution">
    <text evidence="1">The sequence shown here is derived from an EMBL/GenBank/DDBJ whole genome shotgun (WGS) entry which is preliminary data.</text>
</comment>
<name>A0A9W9WC32_9EURO</name>